<keyword evidence="8" id="KW-1185">Reference proteome</keyword>
<comment type="caution">
    <text evidence="7">The sequence shown here is derived from an EMBL/GenBank/DDBJ whole genome shotgun (WGS) entry which is preliminary data.</text>
</comment>
<accession>A0AAW0DN37</accession>
<evidence type="ECO:0000256" key="4">
    <source>
        <dbReference type="ARBA" id="ARBA00023125"/>
    </source>
</evidence>
<dbReference type="GO" id="GO:0019185">
    <property type="term" value="C:snRNA-activating protein complex"/>
    <property type="evidence" value="ECO:0007669"/>
    <property type="project" value="TreeGrafter"/>
</dbReference>
<sequence>MNARIAYSLNSQFGPPSEVIDIAKFVSEAGKIPSIAIAQSQDSIVEECNVDDIRSSLLEVWNDTRMASYLTKEHETTVNQLYGTSKASRPRKKTAIEAPSTASTSVDQLEQRLKNIKLSSWKLSPEASLFIRAPKNSDLNVYSEVRKTPGDEHCMTGLEAIITFSVYGKVLWRPSMVTRTSQHCILGSQTLGDLFEAIPCLSNEIPTEQIEGSRVTGYDNTMQTRGSNGCALCIEGVVYGDGLNEEDYANKFIQHAKSFKSPGELRKAPTTIHETPLNSLSLRINFPYWVLHEGNCEHFVVFDSIRLSHSSDPPTGYPLILHREPAATDPCACCAKAVATWAVIGDERLGESPYLLCGWCWNSMGPAENDSVVVVPLPKYQLG</sequence>
<dbReference type="GO" id="GO:0000978">
    <property type="term" value="F:RNA polymerase II cis-regulatory region sequence-specific DNA binding"/>
    <property type="evidence" value="ECO:0007669"/>
    <property type="project" value="TreeGrafter"/>
</dbReference>
<evidence type="ECO:0000256" key="6">
    <source>
        <dbReference type="ARBA" id="ARBA00023242"/>
    </source>
</evidence>
<dbReference type="Proteomes" id="UP001383192">
    <property type="component" value="Unassembled WGS sequence"/>
</dbReference>
<protein>
    <recommendedName>
        <fullName evidence="9">snRNA-activating protein complex subunit 3</fullName>
    </recommendedName>
</protein>
<dbReference type="Pfam" id="PF12251">
    <property type="entry name" value="SNAPC3"/>
    <property type="match status" value="1"/>
</dbReference>
<dbReference type="PANTHER" id="PTHR13421">
    <property type="entry name" value="SNRNA-ACTIVATING PROTEIN COMPLEX SUBUNIT 3"/>
    <property type="match status" value="1"/>
</dbReference>
<dbReference type="PANTHER" id="PTHR13421:SF16">
    <property type="entry name" value="SNRNA-ACTIVATING PROTEIN COMPLEX SUBUNIT 3"/>
    <property type="match status" value="1"/>
</dbReference>
<evidence type="ECO:0000313" key="8">
    <source>
        <dbReference type="Proteomes" id="UP001383192"/>
    </source>
</evidence>
<evidence type="ECO:0008006" key="9">
    <source>
        <dbReference type="Google" id="ProtNLM"/>
    </source>
</evidence>
<dbReference type="GO" id="GO:0001006">
    <property type="term" value="F:RNA polymerase III type 3 promoter sequence-specific DNA binding"/>
    <property type="evidence" value="ECO:0007669"/>
    <property type="project" value="TreeGrafter"/>
</dbReference>
<dbReference type="GO" id="GO:0005634">
    <property type="term" value="C:nucleus"/>
    <property type="evidence" value="ECO:0007669"/>
    <property type="project" value="UniProtKB-SubCell"/>
</dbReference>
<evidence type="ECO:0000256" key="1">
    <source>
        <dbReference type="ARBA" id="ARBA00004123"/>
    </source>
</evidence>
<comment type="subcellular location">
    <subcellularLocation>
        <location evidence="1">Nucleus</location>
    </subcellularLocation>
</comment>
<dbReference type="GO" id="GO:0003681">
    <property type="term" value="F:bent DNA binding"/>
    <property type="evidence" value="ECO:0007669"/>
    <property type="project" value="TreeGrafter"/>
</dbReference>
<name>A0AAW0DN37_9AGAR</name>
<keyword evidence="5" id="KW-0804">Transcription</keyword>
<organism evidence="7 8">
    <name type="scientific">Paramarasmius palmivorus</name>
    <dbReference type="NCBI Taxonomy" id="297713"/>
    <lineage>
        <taxon>Eukaryota</taxon>
        <taxon>Fungi</taxon>
        <taxon>Dikarya</taxon>
        <taxon>Basidiomycota</taxon>
        <taxon>Agaricomycotina</taxon>
        <taxon>Agaricomycetes</taxon>
        <taxon>Agaricomycetidae</taxon>
        <taxon>Agaricales</taxon>
        <taxon>Marasmiineae</taxon>
        <taxon>Marasmiaceae</taxon>
        <taxon>Paramarasmius</taxon>
    </lineage>
</organism>
<evidence type="ECO:0000313" key="7">
    <source>
        <dbReference type="EMBL" id="KAK7053468.1"/>
    </source>
</evidence>
<keyword evidence="4" id="KW-0238">DNA-binding</keyword>
<dbReference type="GO" id="GO:0042796">
    <property type="term" value="P:snRNA transcription by RNA polymerase III"/>
    <property type="evidence" value="ECO:0007669"/>
    <property type="project" value="TreeGrafter"/>
</dbReference>
<reference evidence="7 8" key="1">
    <citation type="submission" date="2024-01" db="EMBL/GenBank/DDBJ databases">
        <title>A draft genome for a cacao thread blight-causing isolate of Paramarasmius palmivorus.</title>
        <authorList>
            <person name="Baruah I.K."/>
            <person name="Bukari Y."/>
            <person name="Amoako-Attah I."/>
            <person name="Meinhardt L.W."/>
            <person name="Bailey B.A."/>
            <person name="Cohen S.P."/>
        </authorList>
    </citation>
    <scope>NUCLEOTIDE SEQUENCE [LARGE SCALE GENOMIC DNA]</scope>
    <source>
        <strain evidence="7 8">GH-12</strain>
    </source>
</reference>
<dbReference type="InterPro" id="IPR022042">
    <property type="entry name" value="snRNA-activating_su3"/>
</dbReference>
<comment type="similarity">
    <text evidence="2">Belongs to the SNAPC3/SRD2 family.</text>
</comment>
<evidence type="ECO:0000256" key="5">
    <source>
        <dbReference type="ARBA" id="ARBA00023163"/>
    </source>
</evidence>
<gene>
    <name evidence="7" type="ORF">VNI00_004094</name>
</gene>
<evidence type="ECO:0000256" key="3">
    <source>
        <dbReference type="ARBA" id="ARBA00023015"/>
    </source>
</evidence>
<proteinExistence type="inferred from homology"/>
<keyword evidence="3" id="KW-0805">Transcription regulation</keyword>
<dbReference type="EMBL" id="JAYKXP010000010">
    <property type="protein sequence ID" value="KAK7053468.1"/>
    <property type="molecule type" value="Genomic_DNA"/>
</dbReference>
<dbReference type="GO" id="GO:0001046">
    <property type="term" value="F:core promoter sequence-specific DNA binding"/>
    <property type="evidence" value="ECO:0007669"/>
    <property type="project" value="TreeGrafter"/>
</dbReference>
<dbReference type="AlphaFoldDB" id="A0AAW0DN37"/>
<evidence type="ECO:0000256" key="2">
    <source>
        <dbReference type="ARBA" id="ARBA00010410"/>
    </source>
</evidence>
<keyword evidence="6" id="KW-0539">Nucleus</keyword>
<dbReference type="GO" id="GO:0042795">
    <property type="term" value="P:snRNA transcription by RNA polymerase II"/>
    <property type="evidence" value="ECO:0007669"/>
    <property type="project" value="TreeGrafter"/>
</dbReference>